<dbReference type="RefSeq" id="WP_269580356.1">
    <property type="nucleotide sequence ID" value="NZ_CP114589.1"/>
</dbReference>
<keyword evidence="5" id="KW-0119">Carbohydrate metabolism</keyword>
<geneLocation type="plasmid" evidence="8 9">
    <name>unnamed</name>
</geneLocation>
<comment type="similarity">
    <text evidence="1 4">Belongs to the glycosyl hydrolase 32 family.</text>
</comment>
<accession>A0AA47KNW8</accession>
<evidence type="ECO:0000313" key="9">
    <source>
        <dbReference type="Proteomes" id="UP001164748"/>
    </source>
</evidence>
<evidence type="ECO:0000256" key="3">
    <source>
        <dbReference type="ARBA" id="ARBA00023295"/>
    </source>
</evidence>
<sequence>MEITSTGLVDACGGADNVRRVLRHQDKVIIELNALERVNQDALPIHAIDVSLRQITLDQPIGEGMLAALGRLIDQNLREQAAHRYSPTKSIDFHRPAWHISPPQGLLNDPNGFIYFQGHYHLFYQWYPFACEHKDKFWVHLISPDGVQWHTAPLGLTPSDWYDSHGVFSGHAMVMDDALWLYYTGNTRIGPARLRQTTQCVARSTDGIHFEKLGPVIDAPPAGVTEHIRDPKVIHDGKKYRMLLGAQREDKIGRLAQYSSIDGLTWHYNGLSGDSLGEHGYMWECPDLFQLSEQWVCILCPQGSSSPTPDHHVPHHNGYAKATLEADGITLDNWQVLDHGFDFYAPQTAQTPDNKRMLIAWMGLPDETNQPSLAADWLHQLTCPRELHWENGQLYQRPATALQSLRGPQQLLLINTECHSTTVDLGTKQFELNTTLPIPASGQYTLYFHSRSGMITPASSGEPSGCALTLDGDSRTLTLDRSASLATEGDTRRCIHLPEQLEELPLQVLADTSSLEFFIAGGQWTMTSRYFSAVDATFLALTRDHHDTPLPKQMDWYALKNASVR</sequence>
<evidence type="ECO:0000259" key="7">
    <source>
        <dbReference type="Pfam" id="PF08244"/>
    </source>
</evidence>
<dbReference type="InterPro" id="IPR013320">
    <property type="entry name" value="ConA-like_dom_sf"/>
</dbReference>
<dbReference type="AlphaFoldDB" id="A0AA47KNW8"/>
<dbReference type="PROSITE" id="PS00609">
    <property type="entry name" value="GLYCOSYL_HYDROL_F32"/>
    <property type="match status" value="1"/>
</dbReference>
<comment type="pathway">
    <text evidence="5">Glycan biosynthesis; sucrose metabolism.</text>
</comment>
<dbReference type="PANTHER" id="PTHR43101">
    <property type="entry name" value="BETA-FRUCTOSIDASE"/>
    <property type="match status" value="1"/>
</dbReference>
<keyword evidence="3 4" id="KW-0326">Glycosidase</keyword>
<reference evidence="8" key="1">
    <citation type="submission" date="2022-09" db="EMBL/GenBank/DDBJ databases">
        <authorList>
            <person name="Li Z.-J."/>
        </authorList>
    </citation>
    <scope>NUCLEOTIDE SEQUENCE</scope>
    <source>
        <strain evidence="8">TGB11</strain>
        <plasmid evidence="8">unnamed</plasmid>
    </source>
</reference>
<evidence type="ECO:0000259" key="6">
    <source>
        <dbReference type="Pfam" id="PF00251"/>
    </source>
</evidence>
<proteinExistence type="inferred from homology"/>
<dbReference type="InterPro" id="IPR018053">
    <property type="entry name" value="Glyco_hydro_32_AS"/>
</dbReference>
<dbReference type="Pfam" id="PF08244">
    <property type="entry name" value="Glyco_hydro_32C"/>
    <property type="match status" value="1"/>
</dbReference>
<dbReference type="InterPro" id="IPR001362">
    <property type="entry name" value="Glyco_hydro_32"/>
</dbReference>
<comment type="function">
    <text evidence="5">Enables the bacterium to metabolize sucrose as a sole carbon source.</text>
</comment>
<dbReference type="InterPro" id="IPR006232">
    <property type="entry name" value="Suc6P_hydrolase"/>
</dbReference>
<dbReference type="PANTHER" id="PTHR43101:SF1">
    <property type="entry name" value="BETA-FRUCTOSIDASE"/>
    <property type="match status" value="1"/>
</dbReference>
<evidence type="ECO:0000256" key="1">
    <source>
        <dbReference type="ARBA" id="ARBA00009902"/>
    </source>
</evidence>
<evidence type="ECO:0000313" key="8">
    <source>
        <dbReference type="EMBL" id="WBA10336.1"/>
    </source>
</evidence>
<dbReference type="Proteomes" id="UP001164748">
    <property type="component" value="Plasmid unnamed"/>
</dbReference>
<dbReference type="SUPFAM" id="SSF75005">
    <property type="entry name" value="Arabinanase/levansucrase/invertase"/>
    <property type="match status" value="1"/>
</dbReference>
<dbReference type="InterPro" id="IPR013148">
    <property type="entry name" value="Glyco_hydro_32_N"/>
</dbReference>
<name>A0AA47KNW8_9GAMM</name>
<dbReference type="NCBIfam" id="TIGR01322">
    <property type="entry name" value="scrB_fam"/>
    <property type="match status" value="1"/>
</dbReference>
<evidence type="ECO:0000256" key="4">
    <source>
        <dbReference type="RuleBase" id="RU362110"/>
    </source>
</evidence>
<keyword evidence="2 4" id="KW-0378">Hydrolase</keyword>
<comment type="catalytic activity">
    <reaction evidence="4">
        <text>Hydrolysis of terminal non-reducing beta-D-fructofuranoside residues in beta-D-fructofuranosides.</text>
        <dbReference type="EC" id="3.2.1.26"/>
    </reaction>
</comment>
<dbReference type="EC" id="3.2.1.26" evidence="4"/>
<organism evidence="8 9">
    <name type="scientific">Salinivibrio kushneri</name>
    <dbReference type="NCBI Taxonomy" id="1908198"/>
    <lineage>
        <taxon>Bacteria</taxon>
        <taxon>Pseudomonadati</taxon>
        <taxon>Pseudomonadota</taxon>
        <taxon>Gammaproteobacteria</taxon>
        <taxon>Vibrionales</taxon>
        <taxon>Vibrionaceae</taxon>
        <taxon>Salinivibrio</taxon>
    </lineage>
</organism>
<dbReference type="InterPro" id="IPR023296">
    <property type="entry name" value="Glyco_hydro_beta-prop_sf"/>
</dbReference>
<gene>
    <name evidence="8" type="ORF">N8M53_13340</name>
</gene>
<keyword evidence="8" id="KW-0614">Plasmid</keyword>
<dbReference type="InterPro" id="IPR051214">
    <property type="entry name" value="GH32_Enzymes"/>
</dbReference>
<protein>
    <recommendedName>
        <fullName evidence="4">Sucrose-6-phosphate hydrolase</fullName>
        <ecNumber evidence="4">3.2.1.26</ecNumber>
    </recommendedName>
    <alternativeName>
        <fullName evidence="5">Invertase</fullName>
    </alternativeName>
</protein>
<feature type="domain" description="Glycosyl hydrolase family 32 C-terminal" evidence="7">
    <location>
        <begin position="420"/>
        <end position="539"/>
    </location>
</feature>
<dbReference type="Gene3D" id="2.60.120.560">
    <property type="entry name" value="Exo-inulinase, domain 1"/>
    <property type="match status" value="1"/>
</dbReference>
<evidence type="ECO:0000256" key="2">
    <source>
        <dbReference type="ARBA" id="ARBA00022801"/>
    </source>
</evidence>
<dbReference type="EMBL" id="CP114589">
    <property type="protein sequence ID" value="WBA10336.1"/>
    <property type="molecule type" value="Genomic_DNA"/>
</dbReference>
<dbReference type="GO" id="GO:0005975">
    <property type="term" value="P:carbohydrate metabolic process"/>
    <property type="evidence" value="ECO:0007669"/>
    <property type="project" value="InterPro"/>
</dbReference>
<dbReference type="SUPFAM" id="SSF49899">
    <property type="entry name" value="Concanavalin A-like lectins/glucanases"/>
    <property type="match status" value="1"/>
</dbReference>
<dbReference type="Pfam" id="PF00251">
    <property type="entry name" value="Glyco_hydro_32N"/>
    <property type="match status" value="1"/>
</dbReference>
<feature type="domain" description="Glycosyl hydrolase family 32 N-terminal" evidence="6">
    <location>
        <begin position="99"/>
        <end position="398"/>
    </location>
</feature>
<dbReference type="GO" id="GO:0004564">
    <property type="term" value="F:beta-fructofuranosidase activity"/>
    <property type="evidence" value="ECO:0007669"/>
    <property type="project" value="UniProtKB-EC"/>
</dbReference>
<keyword evidence="5" id="KW-0963">Cytoplasm</keyword>
<dbReference type="GO" id="GO:0005737">
    <property type="term" value="C:cytoplasm"/>
    <property type="evidence" value="ECO:0007669"/>
    <property type="project" value="UniProtKB-SubCell"/>
</dbReference>
<comment type="subcellular location">
    <subcellularLocation>
        <location evidence="5">Cytoplasm</location>
    </subcellularLocation>
</comment>
<dbReference type="SMART" id="SM00640">
    <property type="entry name" value="Glyco_32"/>
    <property type="match status" value="1"/>
</dbReference>
<dbReference type="CDD" id="cd18623">
    <property type="entry name" value="GH32_ScrB-like"/>
    <property type="match status" value="1"/>
</dbReference>
<dbReference type="Gene3D" id="2.115.10.20">
    <property type="entry name" value="Glycosyl hydrolase domain, family 43"/>
    <property type="match status" value="1"/>
</dbReference>
<dbReference type="InterPro" id="IPR013189">
    <property type="entry name" value="Glyco_hydro_32_C"/>
</dbReference>
<evidence type="ECO:0000256" key="5">
    <source>
        <dbReference type="RuleBase" id="RU365015"/>
    </source>
</evidence>